<keyword evidence="6 9" id="KW-0456">Lyase</keyword>
<dbReference type="EC" id="4.1.1.23" evidence="9"/>
<dbReference type="NCBIfam" id="NF001273">
    <property type="entry name" value="PRK00230.1"/>
    <property type="match status" value="1"/>
</dbReference>
<dbReference type="RefSeq" id="WP_188855666.1">
    <property type="nucleotide sequence ID" value="NZ_BMOS01000001.1"/>
</dbReference>
<protein>
    <recommendedName>
        <fullName evidence="9">Orotidine 5'-phosphate decarboxylase</fullName>
        <ecNumber evidence="9">4.1.1.23</ecNumber>
    </recommendedName>
    <alternativeName>
        <fullName evidence="9">OMP decarboxylase</fullName>
        <shortName evidence="9">OMPDCase</shortName>
        <shortName evidence="9">OMPdecase</shortName>
    </alternativeName>
</protein>
<feature type="binding site" evidence="9 11">
    <location>
        <position position="181"/>
    </location>
    <ligand>
        <name>substrate</name>
    </ligand>
</feature>
<dbReference type="Proteomes" id="UP000624041">
    <property type="component" value="Unassembled WGS sequence"/>
</dbReference>
<dbReference type="HAMAP" id="MF_01200_B">
    <property type="entry name" value="OMPdecase_type1_B"/>
    <property type="match status" value="1"/>
</dbReference>
<evidence type="ECO:0000256" key="6">
    <source>
        <dbReference type="ARBA" id="ARBA00023239"/>
    </source>
</evidence>
<sequence length="235" mass="25849">MTNSIYLALDFPDWEETEQFLTRYNLQGVPVKVGMELFYREGIAMIEKLKANNHSIFLDLKLHDIPTTVQRAMKNLAKLDVDIVNVHALGGSEMIKRAKEGLLAGGASQTKLLAVTILTSMNERAMQEELGLQLALDEQVEKLASLSNASGADGVVCSVHEAEGIKRLCGDDFLTVTPGIRLKTSERDDQERVATPSEARRLGADYLVMGRSITRAADPKAAYHKAIKETVIHGN</sequence>
<dbReference type="PANTHER" id="PTHR32119:SF2">
    <property type="entry name" value="OROTIDINE 5'-PHOSPHATE DECARBOXYLASE"/>
    <property type="match status" value="1"/>
</dbReference>
<keyword evidence="4 9" id="KW-0210">Decarboxylase</keyword>
<proteinExistence type="inferred from homology"/>
<evidence type="ECO:0000313" key="15">
    <source>
        <dbReference type="Proteomes" id="UP000624041"/>
    </source>
</evidence>
<comment type="function">
    <text evidence="1 9">Catalyzes the decarboxylation of orotidine 5'-monophosphate (OMP) to uridine 5'-monophosphate (UMP).</text>
</comment>
<dbReference type="PANTHER" id="PTHR32119">
    <property type="entry name" value="OROTIDINE 5'-PHOSPHATE DECARBOXYLASE"/>
    <property type="match status" value="1"/>
</dbReference>
<dbReference type="GO" id="GO:0006207">
    <property type="term" value="P:'de novo' pyrimidine nucleobase biosynthetic process"/>
    <property type="evidence" value="ECO:0007669"/>
    <property type="project" value="InterPro"/>
</dbReference>
<keyword evidence="15" id="KW-1185">Reference proteome</keyword>
<evidence type="ECO:0000256" key="10">
    <source>
        <dbReference type="PIRSR" id="PIRSR614732-1"/>
    </source>
</evidence>
<dbReference type="Gene3D" id="3.20.20.70">
    <property type="entry name" value="Aldolase class I"/>
    <property type="match status" value="1"/>
</dbReference>
<feature type="domain" description="Orotidine 5'-phosphate decarboxylase" evidence="13">
    <location>
        <begin position="4"/>
        <end position="226"/>
    </location>
</feature>
<evidence type="ECO:0000256" key="7">
    <source>
        <dbReference type="ARBA" id="ARBA00049157"/>
    </source>
</evidence>
<evidence type="ECO:0000256" key="2">
    <source>
        <dbReference type="ARBA" id="ARBA00004861"/>
    </source>
</evidence>
<feature type="binding site" evidence="9 11">
    <location>
        <position position="119"/>
    </location>
    <ligand>
        <name>substrate</name>
    </ligand>
</feature>
<dbReference type="InterPro" id="IPR047596">
    <property type="entry name" value="OMPdecase_bac"/>
</dbReference>
<feature type="binding site" evidence="9">
    <location>
        <begin position="59"/>
        <end position="68"/>
    </location>
    <ligand>
        <name>substrate</name>
    </ligand>
</feature>
<feature type="active site" description="For OMPdecase activity" evidence="10">
    <location>
        <position position="59"/>
    </location>
</feature>
<comment type="caution">
    <text evidence="14">The sequence shown here is derived from an EMBL/GenBank/DDBJ whole genome shotgun (WGS) entry which is preliminary data.</text>
</comment>
<feature type="binding site" evidence="9 11">
    <location>
        <position position="211"/>
    </location>
    <ligand>
        <name>substrate</name>
    </ligand>
</feature>
<feature type="binding site" evidence="9 11">
    <location>
        <position position="32"/>
    </location>
    <ligand>
        <name>substrate</name>
    </ligand>
</feature>
<dbReference type="GO" id="GO:0004590">
    <property type="term" value="F:orotidine-5'-phosphate decarboxylase activity"/>
    <property type="evidence" value="ECO:0007669"/>
    <property type="project" value="UniProtKB-UniRule"/>
</dbReference>
<dbReference type="GO" id="GO:0005829">
    <property type="term" value="C:cytosol"/>
    <property type="evidence" value="ECO:0007669"/>
    <property type="project" value="TreeGrafter"/>
</dbReference>
<accession>A0A917XS99</accession>
<dbReference type="FunFam" id="3.20.20.70:FF:000015">
    <property type="entry name" value="Orotidine 5'-phosphate decarboxylase"/>
    <property type="match status" value="1"/>
</dbReference>
<dbReference type="InterPro" id="IPR014732">
    <property type="entry name" value="OMPdecase"/>
</dbReference>
<evidence type="ECO:0000256" key="4">
    <source>
        <dbReference type="ARBA" id="ARBA00022793"/>
    </source>
</evidence>
<dbReference type="PROSITE" id="PS00156">
    <property type="entry name" value="OMPDECASE"/>
    <property type="match status" value="1"/>
</dbReference>
<evidence type="ECO:0000256" key="12">
    <source>
        <dbReference type="RuleBase" id="RU000512"/>
    </source>
</evidence>
<comment type="catalytic activity">
    <reaction evidence="7 9 12">
        <text>orotidine 5'-phosphate + H(+) = UMP + CO2</text>
        <dbReference type="Rhea" id="RHEA:11596"/>
        <dbReference type="ChEBI" id="CHEBI:15378"/>
        <dbReference type="ChEBI" id="CHEBI:16526"/>
        <dbReference type="ChEBI" id="CHEBI:57538"/>
        <dbReference type="ChEBI" id="CHEBI:57865"/>
        <dbReference type="EC" id="4.1.1.23"/>
    </reaction>
</comment>
<dbReference type="SUPFAM" id="SSF51366">
    <property type="entry name" value="Ribulose-phoshate binding barrel"/>
    <property type="match status" value="1"/>
</dbReference>
<evidence type="ECO:0000259" key="13">
    <source>
        <dbReference type="SMART" id="SM00934"/>
    </source>
</evidence>
<gene>
    <name evidence="9 14" type="primary">pyrF</name>
    <name evidence="14" type="ORF">GCM10007971_01950</name>
</gene>
<comment type="subunit">
    <text evidence="3 9">Homodimer.</text>
</comment>
<dbReference type="AlphaFoldDB" id="A0A917XS99"/>
<reference evidence="14" key="2">
    <citation type="submission" date="2020-09" db="EMBL/GenBank/DDBJ databases">
        <authorList>
            <person name="Sun Q."/>
            <person name="Ohkuma M."/>
        </authorList>
    </citation>
    <scope>NUCLEOTIDE SEQUENCE</scope>
    <source>
        <strain evidence="14">JCM 17251</strain>
    </source>
</reference>
<evidence type="ECO:0000313" key="14">
    <source>
        <dbReference type="EMBL" id="GGN49415.1"/>
    </source>
</evidence>
<feature type="binding site" evidence="9 11">
    <location>
        <position position="190"/>
    </location>
    <ligand>
        <name>substrate</name>
    </ligand>
</feature>
<keyword evidence="5 9" id="KW-0665">Pyrimidine biosynthesis</keyword>
<dbReference type="InterPro" id="IPR013785">
    <property type="entry name" value="Aldolase_TIM"/>
</dbReference>
<dbReference type="GO" id="GO:0044205">
    <property type="term" value="P:'de novo' UMP biosynthetic process"/>
    <property type="evidence" value="ECO:0007669"/>
    <property type="project" value="UniProtKB-UniRule"/>
</dbReference>
<evidence type="ECO:0000256" key="9">
    <source>
        <dbReference type="HAMAP-Rule" id="MF_01200"/>
    </source>
</evidence>
<feature type="binding site" evidence="9 11">
    <location>
        <position position="10"/>
    </location>
    <ligand>
        <name>substrate</name>
    </ligand>
</feature>
<dbReference type="NCBIfam" id="TIGR01740">
    <property type="entry name" value="pyrF"/>
    <property type="match status" value="1"/>
</dbReference>
<evidence type="ECO:0000256" key="8">
    <source>
        <dbReference type="ARBA" id="ARBA00061012"/>
    </source>
</evidence>
<feature type="binding site" evidence="9 11">
    <location>
        <position position="210"/>
    </location>
    <ligand>
        <name>substrate</name>
    </ligand>
</feature>
<feature type="active site" description="Proton donor" evidence="9">
    <location>
        <position position="61"/>
    </location>
</feature>
<feature type="active site" description="For OMPdecase activity" evidence="10">
    <location>
        <position position="64"/>
    </location>
</feature>
<dbReference type="InterPro" id="IPR018089">
    <property type="entry name" value="OMPdecase_AS"/>
</dbReference>
<dbReference type="InterPro" id="IPR001754">
    <property type="entry name" value="OMPdeCOase_dom"/>
</dbReference>
<evidence type="ECO:0000256" key="5">
    <source>
        <dbReference type="ARBA" id="ARBA00022975"/>
    </source>
</evidence>
<dbReference type="InterPro" id="IPR011060">
    <property type="entry name" value="RibuloseP-bd_barrel"/>
</dbReference>
<reference evidence="14" key="1">
    <citation type="journal article" date="2014" name="Int. J. Syst. Evol. Microbiol.">
        <title>Complete genome sequence of Corynebacterium casei LMG S-19264T (=DSM 44701T), isolated from a smear-ripened cheese.</title>
        <authorList>
            <consortium name="US DOE Joint Genome Institute (JGI-PGF)"/>
            <person name="Walter F."/>
            <person name="Albersmeier A."/>
            <person name="Kalinowski J."/>
            <person name="Ruckert C."/>
        </authorList>
    </citation>
    <scope>NUCLEOTIDE SEQUENCE</scope>
    <source>
        <strain evidence="14">JCM 17251</strain>
    </source>
</reference>
<dbReference type="SMART" id="SM00934">
    <property type="entry name" value="OMPdecase"/>
    <property type="match status" value="1"/>
</dbReference>
<dbReference type="EMBL" id="BMOS01000001">
    <property type="protein sequence ID" value="GGN49415.1"/>
    <property type="molecule type" value="Genomic_DNA"/>
</dbReference>
<feature type="active site" description="For OMPdecase activity" evidence="10">
    <location>
        <position position="61"/>
    </location>
</feature>
<name>A0A917XS99_9BACI</name>
<organism evidence="14 15">
    <name type="scientific">Oceanobacillus indicireducens</name>
    <dbReference type="NCBI Taxonomy" id="1004261"/>
    <lineage>
        <taxon>Bacteria</taxon>
        <taxon>Bacillati</taxon>
        <taxon>Bacillota</taxon>
        <taxon>Bacilli</taxon>
        <taxon>Bacillales</taxon>
        <taxon>Bacillaceae</taxon>
        <taxon>Oceanobacillus</taxon>
    </lineage>
</organism>
<dbReference type="Pfam" id="PF00215">
    <property type="entry name" value="OMPdecase"/>
    <property type="match status" value="1"/>
</dbReference>
<evidence type="ECO:0000256" key="1">
    <source>
        <dbReference type="ARBA" id="ARBA00002356"/>
    </source>
</evidence>
<comment type="pathway">
    <text evidence="2 9 12">Pyrimidine metabolism; UMP biosynthesis via de novo pathway; UMP from orotate: step 2/2.</text>
</comment>
<comment type="similarity">
    <text evidence="8 9">Belongs to the OMP decarboxylase family. Type 1 subfamily.</text>
</comment>
<dbReference type="CDD" id="cd04725">
    <property type="entry name" value="OMP_decarboxylase_like"/>
    <property type="match status" value="1"/>
</dbReference>
<evidence type="ECO:0000256" key="3">
    <source>
        <dbReference type="ARBA" id="ARBA00011738"/>
    </source>
</evidence>
<evidence type="ECO:0000256" key="11">
    <source>
        <dbReference type="PIRSR" id="PIRSR614732-2"/>
    </source>
</evidence>